<dbReference type="CDD" id="cd12148">
    <property type="entry name" value="fungal_TF_MHR"/>
    <property type="match status" value="1"/>
</dbReference>
<dbReference type="GO" id="GO:0000435">
    <property type="term" value="P:positive regulation of transcription from RNA polymerase II promoter by galactose"/>
    <property type="evidence" value="ECO:0007669"/>
    <property type="project" value="TreeGrafter"/>
</dbReference>
<keyword evidence="5" id="KW-0539">Nucleus</keyword>
<evidence type="ECO:0000313" key="8">
    <source>
        <dbReference type="Proteomes" id="UP000034291"/>
    </source>
</evidence>
<evidence type="ECO:0000256" key="1">
    <source>
        <dbReference type="ARBA" id="ARBA00022723"/>
    </source>
</evidence>
<dbReference type="STRING" id="308745.A0A0F8TX22"/>
<dbReference type="GO" id="GO:0000978">
    <property type="term" value="F:RNA polymerase II cis-regulatory region sequence-specific DNA binding"/>
    <property type="evidence" value="ECO:0007669"/>
    <property type="project" value="TreeGrafter"/>
</dbReference>
<dbReference type="CDD" id="cd00067">
    <property type="entry name" value="GAL4"/>
    <property type="match status" value="1"/>
</dbReference>
<comment type="caution">
    <text evidence="7">The sequence shown here is derived from an EMBL/GenBank/DDBJ whole genome shotgun (WGS) entry which is preliminary data.</text>
</comment>
<dbReference type="EMBL" id="JZBS01004128">
    <property type="protein sequence ID" value="KKK12049.1"/>
    <property type="molecule type" value="Genomic_DNA"/>
</dbReference>
<keyword evidence="8" id="KW-1185">Reference proteome</keyword>
<proteinExistence type="predicted"/>
<dbReference type="SMART" id="SM00066">
    <property type="entry name" value="GAL4"/>
    <property type="match status" value="1"/>
</dbReference>
<dbReference type="GO" id="GO:0008270">
    <property type="term" value="F:zinc ion binding"/>
    <property type="evidence" value="ECO:0007669"/>
    <property type="project" value="InterPro"/>
</dbReference>
<dbReference type="PANTHER" id="PTHR47424">
    <property type="entry name" value="REGULATORY PROTEIN GAL4"/>
    <property type="match status" value="1"/>
</dbReference>
<dbReference type="Proteomes" id="UP000034291">
    <property type="component" value="Unassembled WGS sequence"/>
</dbReference>
<dbReference type="PROSITE" id="PS00463">
    <property type="entry name" value="ZN2_CY6_FUNGAL_1"/>
    <property type="match status" value="1"/>
</dbReference>
<reference evidence="7 8" key="1">
    <citation type="submission" date="2015-02" db="EMBL/GenBank/DDBJ databases">
        <title>Draft Genome Sequences of Two Closely-Related Aflatoxigenic Aspergillus Species Obtained from the Cote d'Ivoire.</title>
        <authorList>
            <person name="Moore G.G."/>
            <person name="Beltz S.B."/>
            <person name="Mack B.M."/>
        </authorList>
    </citation>
    <scope>NUCLEOTIDE SEQUENCE [LARGE SCALE GENOMIC DNA]</scope>
    <source>
        <strain evidence="7 8">SRRC1468</strain>
    </source>
</reference>
<dbReference type="AlphaFoldDB" id="A0A0F8TX22"/>
<organism evidence="7 8">
    <name type="scientific">Aspergillus rambellii</name>
    <dbReference type="NCBI Taxonomy" id="308745"/>
    <lineage>
        <taxon>Eukaryota</taxon>
        <taxon>Fungi</taxon>
        <taxon>Dikarya</taxon>
        <taxon>Ascomycota</taxon>
        <taxon>Pezizomycotina</taxon>
        <taxon>Eurotiomycetes</taxon>
        <taxon>Eurotiomycetidae</taxon>
        <taxon>Eurotiales</taxon>
        <taxon>Aspergillaceae</taxon>
        <taxon>Aspergillus</taxon>
        <taxon>Aspergillus subgen. Nidulantes</taxon>
    </lineage>
</organism>
<keyword evidence="1" id="KW-0479">Metal-binding</keyword>
<dbReference type="GO" id="GO:0005634">
    <property type="term" value="C:nucleus"/>
    <property type="evidence" value="ECO:0007669"/>
    <property type="project" value="TreeGrafter"/>
</dbReference>
<dbReference type="PROSITE" id="PS50048">
    <property type="entry name" value="ZN2_CY6_FUNGAL_2"/>
    <property type="match status" value="1"/>
</dbReference>
<dbReference type="InterPro" id="IPR051127">
    <property type="entry name" value="Fungal_SecMet_Regulators"/>
</dbReference>
<dbReference type="GO" id="GO:0000981">
    <property type="term" value="F:DNA-binding transcription factor activity, RNA polymerase II-specific"/>
    <property type="evidence" value="ECO:0007669"/>
    <property type="project" value="InterPro"/>
</dbReference>
<evidence type="ECO:0000313" key="7">
    <source>
        <dbReference type="EMBL" id="KKK12049.1"/>
    </source>
</evidence>
<keyword evidence="2" id="KW-0805">Transcription regulation</keyword>
<dbReference type="OrthoDB" id="4064873at2759"/>
<evidence type="ECO:0000256" key="3">
    <source>
        <dbReference type="ARBA" id="ARBA00023125"/>
    </source>
</evidence>
<keyword evidence="3" id="KW-0238">DNA-binding</keyword>
<dbReference type="Pfam" id="PF04082">
    <property type="entry name" value="Fungal_trans"/>
    <property type="match status" value="1"/>
</dbReference>
<evidence type="ECO:0000256" key="4">
    <source>
        <dbReference type="ARBA" id="ARBA00023163"/>
    </source>
</evidence>
<keyword evidence="4" id="KW-0804">Transcription</keyword>
<accession>A0A0F8TX22</accession>
<evidence type="ECO:0000256" key="5">
    <source>
        <dbReference type="ARBA" id="ARBA00023242"/>
    </source>
</evidence>
<name>A0A0F8TX22_9EURO</name>
<sequence length="658" mass="72629">MPRPKVLPENRLRAVKACRQCRASKKRCTGTAPCPNCVRRGCAGKCIVSDSEPDSSSHDAASFPSDAAFSAMATSPPLIQHPPIVSPAVTASSSDHGSCIHANDPQSYSPNAPHHTYPRLLRSVCGEQVYIGNEASLSFLQLLRDLVTQYMGPSSFSNNSKRDTMLEEERKPQEIFVDDPLNLDQKAVLVQVYLIATSGILHVVSSSEALRILKDSASPTEHHNPCRAATGDLMIAIGAQCTTNDEPGVGVERFYFLRGQRRAFEGSLEHPSVDLVRAFVLLAFYMMGACQRNAASMYLGVAARAAAILGLHSCEYHGMLGEPERQRRLRVWASLRTLDLISSSILGRPAATSTPRSHSQDQIASQIEQAGFIDIFLLASYQGSQIIEEIVGTIYGEKSVSTDTAQALLQRLRNWTDEFYHALQRISVTDSSSREQGYALGKLHVACLYYWAVTLVTRPFLVSVLTSRLSRSARPDSIIEDPMYLTLAFSCVDSAVYLLQGCREMLDAGLMLANVSLLKAFIFAASLVVGFLMFSGRDVSLEVEEAFASAQELLQMLARRSPQAAHYNEILCLLATVIAEQRQRLNEQAARSRSQYVNRIFIFDQDRPSTSTAMHRDPVDDWMRETLFDPPTSGAFLGWDSLDLPLWDNFPFNPNCAG</sequence>
<dbReference type="GO" id="GO:0006351">
    <property type="term" value="P:DNA-templated transcription"/>
    <property type="evidence" value="ECO:0007669"/>
    <property type="project" value="InterPro"/>
</dbReference>
<protein>
    <recommendedName>
        <fullName evidence="6">Zn(2)-C6 fungal-type domain-containing protein</fullName>
    </recommendedName>
</protein>
<dbReference type="InterPro" id="IPR007219">
    <property type="entry name" value="XnlR_reg_dom"/>
</dbReference>
<gene>
    <name evidence="7" type="ORF">ARAM_001001</name>
</gene>
<evidence type="ECO:0000259" key="6">
    <source>
        <dbReference type="PROSITE" id="PS50048"/>
    </source>
</evidence>
<dbReference type="PANTHER" id="PTHR47424:SF9">
    <property type="entry name" value="TAH-2"/>
    <property type="match status" value="1"/>
</dbReference>
<dbReference type="InterPro" id="IPR001138">
    <property type="entry name" value="Zn2Cys6_DnaBD"/>
</dbReference>
<dbReference type="SMART" id="SM00906">
    <property type="entry name" value="Fungal_trans"/>
    <property type="match status" value="1"/>
</dbReference>
<dbReference type="SUPFAM" id="SSF57701">
    <property type="entry name" value="Zn2/Cys6 DNA-binding domain"/>
    <property type="match status" value="1"/>
</dbReference>
<evidence type="ECO:0000256" key="2">
    <source>
        <dbReference type="ARBA" id="ARBA00023015"/>
    </source>
</evidence>
<feature type="domain" description="Zn(2)-C6 fungal-type" evidence="6">
    <location>
        <begin position="17"/>
        <end position="48"/>
    </location>
</feature>
<dbReference type="InterPro" id="IPR036864">
    <property type="entry name" value="Zn2-C6_fun-type_DNA-bd_sf"/>
</dbReference>